<comment type="caution">
    <text evidence="4">The sequence shown here is derived from an EMBL/GenBank/DDBJ whole genome shotgun (WGS) entry which is preliminary data.</text>
</comment>
<reference evidence="4" key="1">
    <citation type="submission" date="2021-01" db="EMBL/GenBank/DDBJ databases">
        <authorList>
            <consortium name="Genoscope - CEA"/>
            <person name="William W."/>
        </authorList>
    </citation>
    <scope>NUCLEOTIDE SEQUENCE</scope>
</reference>
<evidence type="ECO:0000256" key="3">
    <source>
        <dbReference type="SAM" id="Phobius"/>
    </source>
</evidence>
<dbReference type="OrthoDB" id="308137at2759"/>
<keyword evidence="3" id="KW-0812">Transmembrane</keyword>
<dbReference type="AlphaFoldDB" id="A0A8S1TTF2"/>
<organism evidence="4 5">
    <name type="scientific">Paramecium octaurelia</name>
    <dbReference type="NCBI Taxonomy" id="43137"/>
    <lineage>
        <taxon>Eukaryota</taxon>
        <taxon>Sar</taxon>
        <taxon>Alveolata</taxon>
        <taxon>Ciliophora</taxon>
        <taxon>Intramacronucleata</taxon>
        <taxon>Oligohymenophorea</taxon>
        <taxon>Peniculida</taxon>
        <taxon>Parameciidae</taxon>
        <taxon>Paramecium</taxon>
    </lineage>
</organism>
<feature type="coiled-coil region" evidence="1">
    <location>
        <begin position="298"/>
        <end position="352"/>
    </location>
</feature>
<keyword evidence="3" id="KW-1133">Transmembrane helix</keyword>
<keyword evidence="1" id="KW-0175">Coiled coil</keyword>
<evidence type="ECO:0000256" key="1">
    <source>
        <dbReference type="SAM" id="Coils"/>
    </source>
</evidence>
<accession>A0A8S1TTF2</accession>
<keyword evidence="3" id="KW-0472">Membrane</keyword>
<keyword evidence="5" id="KW-1185">Reference proteome</keyword>
<feature type="compositionally biased region" description="Polar residues" evidence="2">
    <location>
        <begin position="249"/>
        <end position="261"/>
    </location>
</feature>
<protein>
    <recommendedName>
        <fullName evidence="6">Transmembrane protein</fullName>
    </recommendedName>
</protein>
<proteinExistence type="predicted"/>
<evidence type="ECO:0008006" key="6">
    <source>
        <dbReference type="Google" id="ProtNLM"/>
    </source>
</evidence>
<feature type="transmembrane region" description="Helical" evidence="3">
    <location>
        <begin position="180"/>
        <end position="199"/>
    </location>
</feature>
<evidence type="ECO:0000313" key="5">
    <source>
        <dbReference type="Proteomes" id="UP000683925"/>
    </source>
</evidence>
<dbReference type="Proteomes" id="UP000683925">
    <property type="component" value="Unassembled WGS sequence"/>
</dbReference>
<dbReference type="EMBL" id="CAJJDP010000030">
    <property type="protein sequence ID" value="CAD8155328.1"/>
    <property type="molecule type" value="Genomic_DNA"/>
</dbReference>
<name>A0A8S1TTF2_PAROT</name>
<evidence type="ECO:0000256" key="2">
    <source>
        <dbReference type="SAM" id="MobiDB-lite"/>
    </source>
</evidence>
<feature type="coiled-coil region" evidence="1">
    <location>
        <begin position="417"/>
        <end position="451"/>
    </location>
</feature>
<feature type="region of interest" description="Disordered" evidence="2">
    <location>
        <begin position="240"/>
        <end position="261"/>
    </location>
</feature>
<gene>
    <name evidence="4" type="ORF">POCTA_138.1.T0300247</name>
</gene>
<evidence type="ECO:0000313" key="4">
    <source>
        <dbReference type="EMBL" id="CAD8155328.1"/>
    </source>
</evidence>
<sequence>MKCLKNMQRYLCRSMEVQFQKINNILLFSKKYFIILKFLLGINKPGLQKSVRHTKFSQNLFLYYDQKFLSCGFDNTYLYSFNNNFGGIDYQDRKFRKTGLIIRGEPNQNKLNQCKTSHKGFLEKGYSDIAQISNPDNNVNVMVNTIKNLNRFQDNFLILIMRLVKVSDGMLQHINYLQNFIFYFINQYLFVKILIQIIFVKIMQKYILCDKSNQSQLSLNLSKSQQKLVCKSIHDQIKERTQSKETTHRSTQNNQLSQRVKQSGSLSSVIANFFGPSEQKKRCNEVSENIEKSKVLVIKELKNQLDQKDEQIKILTQQLQSSKFEQAYCGKCNNLKEKFQKLQSSIIQQQNLFLQEFKTNIENDENLENEDVVQKENQKNIESNTFQFKSSMNSLKSFIEKLSHQYIEVDDRSNMLINAMKLEKQELQQRVVQLEQKVRELQCNEQIMQKKLEQLQNPYQKYKNQLQQSASLTKLNPEIECQVNVDKILHVGQPYLRTRYISQKENKNSQMSLF</sequence>